<comment type="caution">
    <text evidence="1">The sequence shown here is derived from an EMBL/GenBank/DDBJ whole genome shotgun (WGS) entry which is preliminary data.</text>
</comment>
<keyword evidence="2" id="KW-1185">Reference proteome</keyword>
<accession>A0ACB8BHV7</accession>
<evidence type="ECO:0000313" key="2">
    <source>
        <dbReference type="Proteomes" id="UP000790709"/>
    </source>
</evidence>
<dbReference type="Proteomes" id="UP000790709">
    <property type="component" value="Unassembled WGS sequence"/>
</dbReference>
<sequence length="175" mass="19963">DPPFHPRMRQEHGFNHIECGRLLCPVNMDWDDSKVRQGLRDGTITAHPANFPLFLYENETCNLEDLFRGWLKGDLLVRAYLHVFRSPSSAIDEGTSEKSTRRGNAALHSIRHVNIPSIAYVATIVRFVLSSQHSLTRGGSAGSWPHSAFYNNIIKMAFNTMDQVARKELLAWWDQ</sequence>
<evidence type="ECO:0000313" key="1">
    <source>
        <dbReference type="EMBL" id="KAH7924392.1"/>
    </source>
</evidence>
<organism evidence="1 2">
    <name type="scientific">Leucogyrophana mollusca</name>
    <dbReference type="NCBI Taxonomy" id="85980"/>
    <lineage>
        <taxon>Eukaryota</taxon>
        <taxon>Fungi</taxon>
        <taxon>Dikarya</taxon>
        <taxon>Basidiomycota</taxon>
        <taxon>Agaricomycotina</taxon>
        <taxon>Agaricomycetes</taxon>
        <taxon>Agaricomycetidae</taxon>
        <taxon>Boletales</taxon>
        <taxon>Boletales incertae sedis</taxon>
        <taxon>Leucogyrophana</taxon>
    </lineage>
</organism>
<feature type="non-terminal residue" evidence="1">
    <location>
        <position position="1"/>
    </location>
</feature>
<protein>
    <submittedName>
        <fullName evidence="1">Uncharacterized protein</fullName>
    </submittedName>
</protein>
<gene>
    <name evidence="1" type="ORF">BV22DRAFT_1013406</name>
</gene>
<reference evidence="1" key="1">
    <citation type="journal article" date="2021" name="New Phytol.">
        <title>Evolutionary innovations through gain and loss of genes in the ectomycorrhizal Boletales.</title>
        <authorList>
            <person name="Wu G."/>
            <person name="Miyauchi S."/>
            <person name="Morin E."/>
            <person name="Kuo A."/>
            <person name="Drula E."/>
            <person name="Varga T."/>
            <person name="Kohler A."/>
            <person name="Feng B."/>
            <person name="Cao Y."/>
            <person name="Lipzen A."/>
            <person name="Daum C."/>
            <person name="Hundley H."/>
            <person name="Pangilinan J."/>
            <person name="Johnson J."/>
            <person name="Barry K."/>
            <person name="LaButti K."/>
            <person name="Ng V."/>
            <person name="Ahrendt S."/>
            <person name="Min B."/>
            <person name="Choi I.G."/>
            <person name="Park H."/>
            <person name="Plett J.M."/>
            <person name="Magnuson J."/>
            <person name="Spatafora J.W."/>
            <person name="Nagy L.G."/>
            <person name="Henrissat B."/>
            <person name="Grigoriev I.V."/>
            <person name="Yang Z.L."/>
            <person name="Xu J."/>
            <person name="Martin F.M."/>
        </authorList>
    </citation>
    <scope>NUCLEOTIDE SEQUENCE</scope>
    <source>
        <strain evidence="1">KUC20120723A-06</strain>
    </source>
</reference>
<proteinExistence type="predicted"/>
<dbReference type="EMBL" id="MU266426">
    <property type="protein sequence ID" value="KAH7924392.1"/>
    <property type="molecule type" value="Genomic_DNA"/>
</dbReference>
<name>A0ACB8BHV7_9AGAM</name>